<proteinExistence type="inferred from homology"/>
<dbReference type="Gene3D" id="3.30.530.20">
    <property type="match status" value="1"/>
</dbReference>
<dbReference type="CDD" id="cd07814">
    <property type="entry name" value="SRPBCC_CalC_Aha1-like"/>
    <property type="match status" value="1"/>
</dbReference>
<sequence length="179" mass="20112">MTQTTDKSDTTSGQFHSHFNTPFVEVTKNFNAPIENVWKAWSDPEMVKQWWGPQGFSCPHAELDFRIDGKYLIAMEDSGGQVVWSTGTYKEIFPNELIVCTDQFADKNGRPISAREAGMGGAWENAEETLIYSVKFTSLGENKTEIQLVHEGIPASEHDECVSGWSSSLDKMKKLLENN</sequence>
<reference evidence="3 4" key="1">
    <citation type="submission" date="2018-01" db="EMBL/GenBank/DDBJ databases">
        <title>Complete genome sequence of Bacteriovorax stolpii DSM12778.</title>
        <authorList>
            <person name="Tang B."/>
            <person name="Chang J."/>
        </authorList>
    </citation>
    <scope>NUCLEOTIDE SEQUENCE [LARGE SCALE GENOMIC DNA]</scope>
    <source>
        <strain evidence="3 4">DSM 12778</strain>
    </source>
</reference>
<name>A0A2K9NPE0_BACTC</name>
<evidence type="ECO:0000256" key="1">
    <source>
        <dbReference type="ARBA" id="ARBA00006817"/>
    </source>
</evidence>
<evidence type="ECO:0000313" key="3">
    <source>
        <dbReference type="EMBL" id="AUN97379.1"/>
    </source>
</evidence>
<dbReference type="InterPro" id="IPR023393">
    <property type="entry name" value="START-like_dom_sf"/>
</dbReference>
<gene>
    <name evidence="3" type="ORF">C0V70_04485</name>
</gene>
<evidence type="ECO:0000313" key="4">
    <source>
        <dbReference type="Proteomes" id="UP000235584"/>
    </source>
</evidence>
<feature type="domain" description="Activator of Hsp90 ATPase homologue 1/2-like C-terminal" evidence="2">
    <location>
        <begin position="31"/>
        <end position="177"/>
    </location>
</feature>
<accession>A0A2K9NPE0</accession>
<dbReference type="PANTHER" id="PTHR36929">
    <property type="entry name" value="ATTACHMENT SUBUNIT, PUTATIVE-RELATED"/>
    <property type="match status" value="1"/>
</dbReference>
<dbReference type="PANTHER" id="PTHR36929:SF5">
    <property type="entry name" value="BLR6751 PROTEIN"/>
    <property type="match status" value="1"/>
</dbReference>
<dbReference type="InterPro" id="IPR013538">
    <property type="entry name" value="ASHA1/2-like_C"/>
</dbReference>
<dbReference type="OrthoDB" id="9805228at2"/>
<evidence type="ECO:0000259" key="2">
    <source>
        <dbReference type="Pfam" id="PF08327"/>
    </source>
</evidence>
<comment type="similarity">
    <text evidence="1">Belongs to the AHA1 family.</text>
</comment>
<dbReference type="Proteomes" id="UP000235584">
    <property type="component" value="Chromosome"/>
</dbReference>
<dbReference type="Pfam" id="PF08327">
    <property type="entry name" value="AHSA1"/>
    <property type="match status" value="1"/>
</dbReference>
<protein>
    <submittedName>
        <fullName evidence="3">ATPase</fullName>
    </submittedName>
</protein>
<keyword evidence="4" id="KW-1185">Reference proteome</keyword>
<dbReference type="AlphaFoldDB" id="A0A2K9NPE0"/>
<dbReference type="SUPFAM" id="SSF55961">
    <property type="entry name" value="Bet v1-like"/>
    <property type="match status" value="1"/>
</dbReference>
<organism evidence="3 4">
    <name type="scientific">Bacteriovorax stolpii</name>
    <name type="common">Bdellovibrio stolpii</name>
    <dbReference type="NCBI Taxonomy" id="960"/>
    <lineage>
        <taxon>Bacteria</taxon>
        <taxon>Pseudomonadati</taxon>
        <taxon>Bdellovibrionota</taxon>
        <taxon>Bacteriovoracia</taxon>
        <taxon>Bacteriovoracales</taxon>
        <taxon>Bacteriovoracaceae</taxon>
        <taxon>Bacteriovorax</taxon>
    </lineage>
</organism>
<dbReference type="KEGG" id="bsto:C0V70_04485"/>
<dbReference type="RefSeq" id="WP_102242674.1">
    <property type="nucleotide sequence ID" value="NZ_CP025704.1"/>
</dbReference>
<dbReference type="EMBL" id="CP025704">
    <property type="protein sequence ID" value="AUN97379.1"/>
    <property type="molecule type" value="Genomic_DNA"/>
</dbReference>